<dbReference type="NCBIfam" id="TIGR00613">
    <property type="entry name" value="reco"/>
    <property type="match status" value="1"/>
</dbReference>
<dbReference type="HAMAP" id="MF_00201">
    <property type="entry name" value="RecO"/>
    <property type="match status" value="1"/>
</dbReference>
<sequence>MSAIKIDAFVISNEDYEEFDKILTVFTRQYGKLNLYAPGVNKSTSKNSYSVQNFSYSHFEIFKSKRSDKYSKLKTGYLIKDYYAITKSFTNYVYCSIIMKVTEQIFEFGQKNYKFFDALVICMENMESNRDAFKNYLMLLFFLLQNSRYKFHISKCSRCRKTNNRFVRFEHSNKTLICYKCIWPEEVKQPISFIDLITTFDSLSFIEIIQKKYNPHDLIVLHNILLDYFEYDLGFYIPPSKLLKNTSATNLNQKIIDLYK</sequence>
<dbReference type="InterPro" id="IPR022572">
    <property type="entry name" value="DNA_rep/recomb_RecO_N"/>
</dbReference>
<evidence type="ECO:0000256" key="3">
    <source>
        <dbReference type="ARBA" id="ARBA00023204"/>
    </source>
</evidence>
<evidence type="ECO:0000313" key="6">
    <source>
        <dbReference type="EMBL" id="AHB36540.1"/>
    </source>
</evidence>
<dbReference type="KEGG" id="sapi:SAPIS_v1c06950"/>
<dbReference type="AlphaFoldDB" id="V5RL63"/>
<dbReference type="GO" id="GO:0043590">
    <property type="term" value="C:bacterial nucleoid"/>
    <property type="evidence" value="ECO:0007669"/>
    <property type="project" value="TreeGrafter"/>
</dbReference>
<keyword evidence="2 4" id="KW-0233">DNA recombination</keyword>
<dbReference type="EMBL" id="CP006682">
    <property type="protein sequence ID" value="AHB36540.1"/>
    <property type="molecule type" value="Genomic_DNA"/>
</dbReference>
<evidence type="ECO:0000256" key="4">
    <source>
        <dbReference type="HAMAP-Rule" id="MF_00201"/>
    </source>
</evidence>
<accession>V5RL63</accession>
<keyword evidence="1 4" id="KW-0227">DNA damage</keyword>
<keyword evidence="3 4" id="KW-0234">DNA repair</keyword>
<reference evidence="6 7" key="1">
    <citation type="journal article" date="2014" name="Genome Announc.">
        <title>Complete Genome Sequence of Spiroplasma apis B31T (ATCC 33834), a Bacterium Associated with May Disease of Honeybees (Apis mellifera).</title>
        <authorList>
            <person name="Ku C."/>
            <person name="Lo W.S."/>
            <person name="Chen L.L."/>
            <person name="Kuo C.H."/>
        </authorList>
    </citation>
    <scope>NUCLEOTIDE SEQUENCE [LARGE SCALE GENOMIC DNA]</scope>
    <source>
        <strain evidence="6">B31</strain>
    </source>
</reference>
<proteinExistence type="inferred from homology"/>
<dbReference type="STRING" id="1276258.SAPIS_v1c06950"/>
<organism evidence="6 7">
    <name type="scientific">Spiroplasma apis B31</name>
    <dbReference type="NCBI Taxonomy" id="1276258"/>
    <lineage>
        <taxon>Bacteria</taxon>
        <taxon>Bacillati</taxon>
        <taxon>Mycoplasmatota</taxon>
        <taxon>Mollicutes</taxon>
        <taxon>Entomoplasmatales</taxon>
        <taxon>Spiroplasmataceae</taxon>
        <taxon>Spiroplasma</taxon>
    </lineage>
</organism>
<dbReference type="SUPFAM" id="SSF50249">
    <property type="entry name" value="Nucleic acid-binding proteins"/>
    <property type="match status" value="1"/>
</dbReference>
<comment type="function">
    <text evidence="4">Involved in DNA repair and RecF pathway recombination.</text>
</comment>
<evidence type="ECO:0000256" key="1">
    <source>
        <dbReference type="ARBA" id="ARBA00022763"/>
    </source>
</evidence>
<dbReference type="SUPFAM" id="SSF57863">
    <property type="entry name" value="ArfGap/RecO-like zinc finger"/>
    <property type="match status" value="1"/>
</dbReference>
<dbReference type="OrthoDB" id="404042at2"/>
<protein>
    <recommendedName>
        <fullName evidence="4">DNA repair protein RecO</fullName>
    </recommendedName>
    <alternativeName>
        <fullName evidence="4">Recombination protein O</fullName>
    </alternativeName>
</protein>
<dbReference type="PATRIC" id="fig|1276258.3.peg.709"/>
<name>V5RL63_SPIAP</name>
<evidence type="ECO:0000256" key="2">
    <source>
        <dbReference type="ARBA" id="ARBA00023172"/>
    </source>
</evidence>
<dbReference type="RefSeq" id="WP_023789728.1">
    <property type="nucleotide sequence ID" value="NC_022998.1"/>
</dbReference>
<gene>
    <name evidence="4 6" type="primary">recO</name>
    <name evidence="6" type="ORF">SAPIS_v1c06950</name>
</gene>
<dbReference type="GO" id="GO:0006310">
    <property type="term" value="P:DNA recombination"/>
    <property type="evidence" value="ECO:0007669"/>
    <property type="project" value="UniProtKB-UniRule"/>
</dbReference>
<dbReference type="Proteomes" id="UP000018550">
    <property type="component" value="Chromosome"/>
</dbReference>
<dbReference type="InterPro" id="IPR012340">
    <property type="entry name" value="NA-bd_OB-fold"/>
</dbReference>
<dbReference type="Gene3D" id="2.40.50.140">
    <property type="entry name" value="Nucleic acid-binding proteins"/>
    <property type="match status" value="1"/>
</dbReference>
<dbReference type="HOGENOM" id="CLU_066632_5_0_14"/>
<dbReference type="GO" id="GO:0006302">
    <property type="term" value="P:double-strand break repair"/>
    <property type="evidence" value="ECO:0007669"/>
    <property type="project" value="TreeGrafter"/>
</dbReference>
<dbReference type="PANTHER" id="PTHR33991">
    <property type="entry name" value="DNA REPAIR PROTEIN RECO"/>
    <property type="match status" value="1"/>
</dbReference>
<dbReference type="InterPro" id="IPR003717">
    <property type="entry name" value="RecO"/>
</dbReference>
<dbReference type="eggNOG" id="COG1381">
    <property type="taxonomic scope" value="Bacteria"/>
</dbReference>
<dbReference type="Pfam" id="PF11967">
    <property type="entry name" value="RecO_N"/>
    <property type="match status" value="1"/>
</dbReference>
<dbReference type="InterPro" id="IPR037278">
    <property type="entry name" value="ARFGAP/RecO"/>
</dbReference>
<feature type="domain" description="DNA replication/recombination mediator RecO N-terminal" evidence="5">
    <location>
        <begin position="1"/>
        <end position="79"/>
    </location>
</feature>
<evidence type="ECO:0000313" key="7">
    <source>
        <dbReference type="Proteomes" id="UP000018550"/>
    </source>
</evidence>
<keyword evidence="7" id="KW-1185">Reference proteome</keyword>
<dbReference type="Pfam" id="PF02565">
    <property type="entry name" value="RecO_C"/>
    <property type="match status" value="1"/>
</dbReference>
<comment type="similarity">
    <text evidence="4">Belongs to the RecO family.</text>
</comment>
<evidence type="ECO:0000259" key="5">
    <source>
        <dbReference type="Pfam" id="PF11967"/>
    </source>
</evidence>
<dbReference type="PANTHER" id="PTHR33991:SF1">
    <property type="entry name" value="DNA REPAIR PROTEIN RECO"/>
    <property type="match status" value="1"/>
</dbReference>